<protein>
    <submittedName>
        <fullName evidence="1">Uncharacterized protein</fullName>
    </submittedName>
</protein>
<proteinExistence type="predicted"/>
<gene>
    <name evidence="1" type="ORF">SAMN05878281_1507</name>
</gene>
<dbReference type="AlphaFoldDB" id="A0A1M7KLZ6"/>
<accession>A0A1M7KLZ6</accession>
<evidence type="ECO:0000313" key="1">
    <source>
        <dbReference type="EMBL" id="SHM66474.1"/>
    </source>
</evidence>
<reference evidence="2" key="1">
    <citation type="submission" date="2016-11" db="EMBL/GenBank/DDBJ databases">
        <authorList>
            <person name="Varghese N."/>
            <person name="Submissions S."/>
        </authorList>
    </citation>
    <scope>NUCLEOTIDE SEQUENCE [LARGE SCALE GENOMIC DNA]</scope>
    <source>
        <strain evidence="2">ACAM 48</strain>
    </source>
</reference>
<organism evidence="1 2">
    <name type="scientific">Salegentibacter salegens</name>
    <dbReference type="NCBI Taxonomy" id="143223"/>
    <lineage>
        <taxon>Bacteria</taxon>
        <taxon>Pseudomonadati</taxon>
        <taxon>Bacteroidota</taxon>
        <taxon>Flavobacteriia</taxon>
        <taxon>Flavobacteriales</taxon>
        <taxon>Flavobacteriaceae</taxon>
        <taxon>Salegentibacter</taxon>
    </lineage>
</organism>
<dbReference type="STRING" id="143223.SAMN05878281_1507"/>
<dbReference type="RefSeq" id="WP_262507347.1">
    <property type="nucleotide sequence ID" value="NZ_LT670848.1"/>
</dbReference>
<evidence type="ECO:0000313" key="2">
    <source>
        <dbReference type="Proteomes" id="UP000190235"/>
    </source>
</evidence>
<dbReference type="Proteomes" id="UP000190235">
    <property type="component" value="Chromosome I"/>
</dbReference>
<keyword evidence="2" id="KW-1185">Reference proteome</keyword>
<name>A0A1M7KLZ6_9FLAO</name>
<sequence>MPVESVAQYIETHPTWEKELPLLQREYADYITKAKREATK</sequence>
<dbReference type="EMBL" id="LT670848">
    <property type="protein sequence ID" value="SHM66474.1"/>
    <property type="molecule type" value="Genomic_DNA"/>
</dbReference>